<keyword evidence="1" id="KW-0808">Transferase</keyword>
<dbReference type="InterPro" id="IPR050832">
    <property type="entry name" value="Bact_Acetyltransf"/>
</dbReference>
<accession>A0ABP7ETN4</accession>
<feature type="domain" description="N-acetyltransferase" evidence="3">
    <location>
        <begin position="10"/>
        <end position="162"/>
    </location>
</feature>
<comment type="caution">
    <text evidence="4">The sequence shown here is derived from an EMBL/GenBank/DDBJ whole genome shotgun (WGS) entry which is preliminary data.</text>
</comment>
<dbReference type="Pfam" id="PF00583">
    <property type="entry name" value="Acetyltransf_1"/>
    <property type="match status" value="1"/>
</dbReference>
<keyword evidence="5" id="KW-1185">Reference proteome</keyword>
<dbReference type="PANTHER" id="PTHR43877">
    <property type="entry name" value="AMINOALKYLPHOSPHONATE N-ACETYLTRANSFERASE-RELATED-RELATED"/>
    <property type="match status" value="1"/>
</dbReference>
<dbReference type="RefSeq" id="WP_344966228.1">
    <property type="nucleotide sequence ID" value="NZ_BAABDD010000001.1"/>
</dbReference>
<evidence type="ECO:0000256" key="2">
    <source>
        <dbReference type="ARBA" id="ARBA00023315"/>
    </source>
</evidence>
<evidence type="ECO:0000313" key="4">
    <source>
        <dbReference type="EMBL" id="GAA3724190.1"/>
    </source>
</evidence>
<dbReference type="Proteomes" id="UP001500908">
    <property type="component" value="Unassembled WGS sequence"/>
</dbReference>
<dbReference type="InterPro" id="IPR016181">
    <property type="entry name" value="Acyl_CoA_acyltransferase"/>
</dbReference>
<evidence type="ECO:0000256" key="1">
    <source>
        <dbReference type="ARBA" id="ARBA00022679"/>
    </source>
</evidence>
<dbReference type="EMBL" id="BAABDD010000001">
    <property type="protein sequence ID" value="GAA3724190.1"/>
    <property type="molecule type" value="Genomic_DNA"/>
</dbReference>
<sequence length="162" mass="17989">MDTHNEAADFTVRPAEEHDLPRLAEFEAEIARISFAEDAIDDLEVQQKKLAKAMAKSPDGMFVACRGGEPASGWLWITVNTNPMSGQRYANFRSLAVAPIPERSEVGELLLATGLDFVDLHGVTEVVGKVHASNTAMRTLYRKFGFTATHLTMKLDRRERAE</sequence>
<organism evidence="4 5">
    <name type="scientific">Salinactinospora qingdaonensis</name>
    <dbReference type="NCBI Taxonomy" id="702744"/>
    <lineage>
        <taxon>Bacteria</taxon>
        <taxon>Bacillati</taxon>
        <taxon>Actinomycetota</taxon>
        <taxon>Actinomycetes</taxon>
        <taxon>Streptosporangiales</taxon>
        <taxon>Nocardiopsidaceae</taxon>
        <taxon>Salinactinospora</taxon>
    </lineage>
</organism>
<proteinExistence type="predicted"/>
<gene>
    <name evidence="4" type="ORF">GCM10022402_01010</name>
</gene>
<protein>
    <recommendedName>
        <fullName evidence="3">N-acetyltransferase domain-containing protein</fullName>
    </recommendedName>
</protein>
<dbReference type="PROSITE" id="PS51186">
    <property type="entry name" value="GNAT"/>
    <property type="match status" value="1"/>
</dbReference>
<evidence type="ECO:0000313" key="5">
    <source>
        <dbReference type="Proteomes" id="UP001500908"/>
    </source>
</evidence>
<reference evidence="5" key="1">
    <citation type="journal article" date="2019" name="Int. J. Syst. Evol. Microbiol.">
        <title>The Global Catalogue of Microorganisms (GCM) 10K type strain sequencing project: providing services to taxonomists for standard genome sequencing and annotation.</title>
        <authorList>
            <consortium name="The Broad Institute Genomics Platform"/>
            <consortium name="The Broad Institute Genome Sequencing Center for Infectious Disease"/>
            <person name="Wu L."/>
            <person name="Ma J."/>
        </authorList>
    </citation>
    <scope>NUCLEOTIDE SEQUENCE [LARGE SCALE GENOMIC DNA]</scope>
    <source>
        <strain evidence="5">JCM 17137</strain>
    </source>
</reference>
<evidence type="ECO:0000259" key="3">
    <source>
        <dbReference type="PROSITE" id="PS51186"/>
    </source>
</evidence>
<dbReference type="InterPro" id="IPR000182">
    <property type="entry name" value="GNAT_dom"/>
</dbReference>
<dbReference type="Gene3D" id="3.40.630.30">
    <property type="match status" value="1"/>
</dbReference>
<dbReference type="SUPFAM" id="SSF55729">
    <property type="entry name" value="Acyl-CoA N-acyltransferases (Nat)"/>
    <property type="match status" value="1"/>
</dbReference>
<keyword evidence="2" id="KW-0012">Acyltransferase</keyword>
<name>A0ABP7ETN4_9ACTN</name>